<dbReference type="SUPFAM" id="SSF48452">
    <property type="entry name" value="TPR-like"/>
    <property type="match status" value="3"/>
</dbReference>
<dbReference type="CDD" id="cd21037">
    <property type="entry name" value="MLKL_NTD"/>
    <property type="match status" value="1"/>
</dbReference>
<accession>A0AAD7HNK3</accession>
<dbReference type="Gene3D" id="1.20.930.20">
    <property type="entry name" value="Adaptor protein Cbl, N-terminal domain"/>
    <property type="match status" value="1"/>
</dbReference>
<dbReference type="PANTHER" id="PTHR46082:SF6">
    <property type="entry name" value="AAA+ ATPASE DOMAIN-CONTAINING PROTEIN-RELATED"/>
    <property type="match status" value="1"/>
</dbReference>
<comment type="caution">
    <text evidence="3">The sequence shown here is derived from an EMBL/GenBank/DDBJ whole genome shotgun (WGS) entry which is preliminary data.</text>
</comment>
<dbReference type="AlphaFoldDB" id="A0AAD7HNK3"/>
<keyword evidence="4" id="KW-1185">Reference proteome</keyword>
<dbReference type="Pfam" id="PF13374">
    <property type="entry name" value="TPR_10"/>
    <property type="match status" value="2"/>
</dbReference>
<dbReference type="InterPro" id="IPR059179">
    <property type="entry name" value="MLKL-like_MCAfunc"/>
</dbReference>
<organism evidence="3 4">
    <name type="scientific">Mycena metata</name>
    <dbReference type="NCBI Taxonomy" id="1033252"/>
    <lineage>
        <taxon>Eukaryota</taxon>
        <taxon>Fungi</taxon>
        <taxon>Dikarya</taxon>
        <taxon>Basidiomycota</taxon>
        <taxon>Agaricomycotina</taxon>
        <taxon>Agaricomycetes</taxon>
        <taxon>Agaricomycetidae</taxon>
        <taxon>Agaricales</taxon>
        <taxon>Marasmiineae</taxon>
        <taxon>Mycenaceae</taxon>
        <taxon>Mycena</taxon>
    </lineage>
</organism>
<evidence type="ECO:0000313" key="3">
    <source>
        <dbReference type="EMBL" id="KAJ7724010.1"/>
    </source>
</evidence>
<evidence type="ECO:0000259" key="2">
    <source>
        <dbReference type="Pfam" id="PF25000"/>
    </source>
</evidence>
<dbReference type="InterPro" id="IPR019734">
    <property type="entry name" value="TPR_rpt"/>
</dbReference>
<dbReference type="PRINTS" id="PR00381">
    <property type="entry name" value="KINESINLIGHT"/>
</dbReference>
<dbReference type="Gene3D" id="1.25.40.10">
    <property type="entry name" value="Tetratricopeptide repeat domain"/>
    <property type="match status" value="3"/>
</dbReference>
<dbReference type="Gene3D" id="3.40.50.300">
    <property type="entry name" value="P-loop containing nucleotide triphosphate hydrolases"/>
    <property type="match status" value="1"/>
</dbReference>
<sequence>MTTTGSTSGPSPKNIPNETFRPFKPKSPPAWLGPSLLMAKIIAQSAECAPFPHVQGAFGTIVVVLETIEKVKNNRDDLEELCGDVIEIMKILQGQVSSHGTTAAVKFKSVCEEFESVLQDVLKELQKLQESPRGLCGHVKRMVKSRSTADKISEYQRRVQALCLNLKLMAAVDTNFQVHKIDRTLTALAPNLHVPQVTQSINTCPLPSRIFQGRQTILAKMHQYFAEDLMKQHIYVLYGLGGAGKTQIALRFIMDSVTKFSDIFLIDTSTAETIDAGLKSIANRKQVGDTAQDALDWLCSNKNGWLLFFDNADDPQIDLHNFLPPCIHGNILITSRNPQLRGYGAYSLVSDMEETDAVELLLSSAAPLEVTLENRDTAFDIVKVLCYLPLAIVQAGAYILRSGSLKNYLALYNSNQEQLLKERPTQSHGNYAWTVYTTWQLSFNQLSQPAAMLLQLCSLLHHEGISERMFKDASLYKPQTAGPSMEELEMPHQFLSQFLHNGIWDSLQFCNVTNEIQAYSLINFDATRNLFSIHPLVHNWSRNTLTHVGLYHSCMASIVGMSIDQIPEEDIELASISLLPHIYSLLRGDHLVTPDFRAHYGRVLYYGGKYTEASKLLADVAEKQRKLNGDDHPQTLLALENLALTFHSLGQFNEAEELQSKVLAKRQRDLGEGHQDTVLAMNNLALTYRWLGRYKEAEELQILTLEKQRKIKSVDHSTTLHAMHDLALISRSRGKFRVAEELQVLILEKRTAKFGVDHPSTLQAMGHLARTYHYLGRSKEAEKFQIVVLEKRRKVLGENHPDSLRALKHLAMTYDNLSEFEKAAPLQIMAIEMLSKILGENHPDTLLSQNSLAQIYCGLGQLQDALKLQSMVLDKWRSISGPDDPNTLHAVSNLAVIYQNLGQLQEAEKLQSLLFEKRNEVLGRDHPDTLHTMYNLATCYQQSGQLHKAMELQSVTLEEQSKIIGEKHPETLRTMNSLASIFWDLGQLKEAEELQMKRKLTTNTPGEF</sequence>
<dbReference type="PANTHER" id="PTHR46082">
    <property type="entry name" value="ATP/GTP-BINDING PROTEIN-RELATED"/>
    <property type="match status" value="1"/>
</dbReference>
<feature type="compositionally biased region" description="Low complexity" evidence="1">
    <location>
        <begin position="1"/>
        <end position="12"/>
    </location>
</feature>
<dbReference type="InterPro" id="IPR036537">
    <property type="entry name" value="Adaptor_Cbl_N_dom_sf"/>
</dbReference>
<dbReference type="Pfam" id="PF25000">
    <property type="entry name" value="DUF7779"/>
    <property type="match status" value="1"/>
</dbReference>
<dbReference type="GO" id="GO:0007166">
    <property type="term" value="P:cell surface receptor signaling pathway"/>
    <property type="evidence" value="ECO:0007669"/>
    <property type="project" value="InterPro"/>
</dbReference>
<dbReference type="InterPro" id="IPR027417">
    <property type="entry name" value="P-loop_NTPase"/>
</dbReference>
<dbReference type="SUPFAM" id="SSF52540">
    <property type="entry name" value="P-loop containing nucleoside triphosphate hydrolases"/>
    <property type="match status" value="1"/>
</dbReference>
<name>A0AAD7HNK3_9AGAR</name>
<evidence type="ECO:0000256" key="1">
    <source>
        <dbReference type="SAM" id="MobiDB-lite"/>
    </source>
</evidence>
<dbReference type="InterPro" id="IPR011990">
    <property type="entry name" value="TPR-like_helical_dom_sf"/>
</dbReference>
<dbReference type="EMBL" id="JARKIB010000206">
    <property type="protein sequence ID" value="KAJ7724010.1"/>
    <property type="molecule type" value="Genomic_DNA"/>
</dbReference>
<dbReference type="Proteomes" id="UP001215598">
    <property type="component" value="Unassembled WGS sequence"/>
</dbReference>
<feature type="domain" description="DUF7779" evidence="2">
    <location>
        <begin position="442"/>
        <end position="547"/>
    </location>
</feature>
<dbReference type="Pfam" id="PF13424">
    <property type="entry name" value="TPR_12"/>
    <property type="match status" value="4"/>
</dbReference>
<dbReference type="NCBIfam" id="NF040586">
    <property type="entry name" value="FxSxx_TPR"/>
    <property type="match status" value="1"/>
</dbReference>
<proteinExistence type="predicted"/>
<reference evidence="3" key="1">
    <citation type="submission" date="2023-03" db="EMBL/GenBank/DDBJ databases">
        <title>Massive genome expansion in bonnet fungi (Mycena s.s.) driven by repeated elements and novel gene families across ecological guilds.</title>
        <authorList>
            <consortium name="Lawrence Berkeley National Laboratory"/>
            <person name="Harder C.B."/>
            <person name="Miyauchi S."/>
            <person name="Viragh M."/>
            <person name="Kuo A."/>
            <person name="Thoen E."/>
            <person name="Andreopoulos B."/>
            <person name="Lu D."/>
            <person name="Skrede I."/>
            <person name="Drula E."/>
            <person name="Henrissat B."/>
            <person name="Morin E."/>
            <person name="Kohler A."/>
            <person name="Barry K."/>
            <person name="LaButti K."/>
            <person name="Morin E."/>
            <person name="Salamov A."/>
            <person name="Lipzen A."/>
            <person name="Mereny Z."/>
            <person name="Hegedus B."/>
            <person name="Baldrian P."/>
            <person name="Stursova M."/>
            <person name="Weitz H."/>
            <person name="Taylor A."/>
            <person name="Grigoriev I.V."/>
            <person name="Nagy L.G."/>
            <person name="Martin F."/>
            <person name="Kauserud H."/>
        </authorList>
    </citation>
    <scope>NUCLEOTIDE SEQUENCE</scope>
    <source>
        <strain evidence="3">CBHHK182m</strain>
    </source>
</reference>
<feature type="region of interest" description="Disordered" evidence="1">
    <location>
        <begin position="1"/>
        <end position="24"/>
    </location>
</feature>
<dbReference type="InterPro" id="IPR053137">
    <property type="entry name" value="NLR-like"/>
</dbReference>
<dbReference type="InterPro" id="IPR056681">
    <property type="entry name" value="DUF7779"/>
</dbReference>
<protein>
    <recommendedName>
        <fullName evidence="2">DUF7779 domain-containing protein</fullName>
    </recommendedName>
</protein>
<gene>
    <name evidence="3" type="ORF">B0H16DRAFT_1597434</name>
</gene>
<evidence type="ECO:0000313" key="4">
    <source>
        <dbReference type="Proteomes" id="UP001215598"/>
    </source>
</evidence>
<dbReference type="SMART" id="SM00028">
    <property type="entry name" value="TPR"/>
    <property type="match status" value="5"/>
</dbReference>